<organism evidence="2 3">
    <name type="scientific">Pseudoduganella ginsengisoli</name>
    <dbReference type="NCBI Taxonomy" id="1462440"/>
    <lineage>
        <taxon>Bacteria</taxon>
        <taxon>Pseudomonadati</taxon>
        <taxon>Pseudomonadota</taxon>
        <taxon>Betaproteobacteria</taxon>
        <taxon>Burkholderiales</taxon>
        <taxon>Oxalobacteraceae</taxon>
        <taxon>Telluria group</taxon>
        <taxon>Pseudoduganella</taxon>
    </lineage>
</organism>
<evidence type="ECO:0000313" key="3">
    <source>
        <dbReference type="Proteomes" id="UP000484015"/>
    </source>
</evidence>
<evidence type="ECO:0000259" key="1">
    <source>
        <dbReference type="Pfam" id="PF14403"/>
    </source>
</evidence>
<dbReference type="RefSeq" id="WP_155440067.1">
    <property type="nucleotide sequence ID" value="NZ_WNLA01000011.1"/>
</dbReference>
<dbReference type="Gene3D" id="3.40.50.11290">
    <property type="match status" value="1"/>
</dbReference>
<name>A0A6L6Q3R9_9BURK</name>
<dbReference type="OrthoDB" id="9804079at2"/>
<dbReference type="PIRSF" id="PIRSF005522">
    <property type="entry name" value="UCP005522"/>
    <property type="match status" value="1"/>
</dbReference>
<dbReference type="Proteomes" id="UP000484015">
    <property type="component" value="Unassembled WGS sequence"/>
</dbReference>
<dbReference type="SUPFAM" id="SSF56059">
    <property type="entry name" value="Glutathione synthetase ATP-binding domain-like"/>
    <property type="match status" value="1"/>
</dbReference>
<reference evidence="2 3" key="1">
    <citation type="submission" date="2019-11" db="EMBL/GenBank/DDBJ databases">
        <title>Type strains purchased from KCTC, JCM and DSMZ.</title>
        <authorList>
            <person name="Lu H."/>
        </authorList>
    </citation>
    <scope>NUCLEOTIDE SEQUENCE [LARGE SCALE GENOMIC DNA]</scope>
    <source>
        <strain evidence="2 3">KCTC 42409</strain>
    </source>
</reference>
<gene>
    <name evidence="2" type="ORF">GM668_16590</name>
</gene>
<sequence length="476" mass="53159">MPTFYNEMHDGAATAPVREHYREFCRWLEQQPADTLARKRAEADLLFRRVGITFAVYGDDAGTERLIPFDIIPRIIPSGEWAQLQAGLAQRVKALNMFIHDIYHDQNIVKAGIIPAEQIYRNAQYRPEMQGISVASDIYAHIAGVDIVRAGKGEFYVLEDNLRVPSGVSYMLEDRKMMMRLFPELFARNRIAPVDHYPDLLLDNLRSVAPMGVNDPTIVVMTPGMYNSAYFEHAFLAQQMGVELVEGKDLFVSDNAVYMRTTHGPRRVDVIYRRLDDDFLDPLAFRPDSALGVPGLLSVYRAGRVTLANAIGTGVADDKSIYPYVPDMIEFYLSERPVLNNVPTWQCRRKEDLDYTLAHLPELVVKEVHGAGGYGMLVGPASTRAQVEEFRQKLIAHPDRYIAQPTLALSNCPTFVESGVAPRHIDLRPFVLSGKTISMVPGGLTRVALQEGSLVVNSSQGGGTKDTWVLEGSLSC</sequence>
<dbReference type="Pfam" id="PF14403">
    <property type="entry name" value="CP_ATPgrasp_2"/>
    <property type="match status" value="1"/>
</dbReference>
<comment type="caution">
    <text evidence="2">The sequence shown here is derived from an EMBL/GenBank/DDBJ whole genome shotgun (WGS) entry which is preliminary data.</text>
</comment>
<proteinExistence type="predicted"/>
<dbReference type="InterPro" id="IPR051680">
    <property type="entry name" value="ATP-dep_Glu-Cys_Ligase-2"/>
</dbReference>
<evidence type="ECO:0000313" key="2">
    <source>
        <dbReference type="EMBL" id="MTW03702.1"/>
    </source>
</evidence>
<protein>
    <submittedName>
        <fullName evidence="2">Circularly permuted type 2 ATP-grasp protein</fullName>
    </submittedName>
</protein>
<dbReference type="Gene3D" id="3.30.1490.270">
    <property type="match status" value="1"/>
</dbReference>
<dbReference type="AlphaFoldDB" id="A0A6L6Q3R9"/>
<dbReference type="InterPro" id="IPR025841">
    <property type="entry name" value="CP_ATPgrasp_2"/>
</dbReference>
<feature type="domain" description="Circularly permuted ATP-grasp type 2" evidence="1">
    <location>
        <begin position="73"/>
        <end position="448"/>
    </location>
</feature>
<dbReference type="InterPro" id="IPR016450">
    <property type="entry name" value="UCP005522"/>
</dbReference>
<dbReference type="PANTHER" id="PTHR34595">
    <property type="entry name" value="BLR5612 PROTEIN"/>
    <property type="match status" value="1"/>
</dbReference>
<dbReference type="PANTHER" id="PTHR34595:SF7">
    <property type="entry name" value="SLL1039 PROTEIN"/>
    <property type="match status" value="1"/>
</dbReference>
<accession>A0A6L6Q3R9</accession>
<dbReference type="EMBL" id="WNLA01000011">
    <property type="protein sequence ID" value="MTW03702.1"/>
    <property type="molecule type" value="Genomic_DNA"/>
</dbReference>
<keyword evidence="3" id="KW-1185">Reference proteome</keyword>